<reference evidence="4" key="1">
    <citation type="journal article" date="2019" name="Int. J. Syst. Evol. Microbiol.">
        <title>The Global Catalogue of Microorganisms (GCM) 10K type strain sequencing project: providing services to taxonomists for standard genome sequencing and annotation.</title>
        <authorList>
            <consortium name="The Broad Institute Genomics Platform"/>
            <consortium name="The Broad Institute Genome Sequencing Center for Infectious Disease"/>
            <person name="Wu L."/>
            <person name="Ma J."/>
        </authorList>
    </citation>
    <scope>NUCLEOTIDE SEQUENCE [LARGE SCALE GENOMIC DNA]</scope>
    <source>
        <strain evidence="4">CCM 8691</strain>
    </source>
</reference>
<keyword evidence="4" id="KW-1185">Reference proteome</keyword>
<keyword evidence="1" id="KW-0472">Membrane</keyword>
<keyword evidence="1" id="KW-1133">Transmembrane helix</keyword>
<feature type="domain" description="DUF4349" evidence="2">
    <location>
        <begin position="46"/>
        <end position="266"/>
    </location>
</feature>
<organism evidence="3 4">
    <name type="scientific">Pedobacter lithocola</name>
    <dbReference type="NCBI Taxonomy" id="1908239"/>
    <lineage>
        <taxon>Bacteria</taxon>
        <taxon>Pseudomonadati</taxon>
        <taxon>Bacteroidota</taxon>
        <taxon>Sphingobacteriia</taxon>
        <taxon>Sphingobacteriales</taxon>
        <taxon>Sphingobacteriaceae</taxon>
        <taxon>Pedobacter</taxon>
    </lineage>
</organism>
<dbReference type="EMBL" id="JBHSBW010000016">
    <property type="protein sequence ID" value="MFC4213291.1"/>
    <property type="molecule type" value="Genomic_DNA"/>
</dbReference>
<evidence type="ECO:0000313" key="3">
    <source>
        <dbReference type="EMBL" id="MFC4213291.1"/>
    </source>
</evidence>
<protein>
    <submittedName>
        <fullName evidence="3">DUF4349 domain-containing protein</fullName>
    </submittedName>
</protein>
<comment type="caution">
    <text evidence="3">The sequence shown here is derived from an EMBL/GenBank/DDBJ whole genome shotgun (WGS) entry which is preliminary data.</text>
</comment>
<dbReference type="InterPro" id="IPR025645">
    <property type="entry name" value="DUF4349"/>
</dbReference>
<dbReference type="RefSeq" id="WP_378988379.1">
    <property type="nucleotide sequence ID" value="NZ_JBHSBW010000016.1"/>
</dbReference>
<dbReference type="PROSITE" id="PS51257">
    <property type="entry name" value="PROKAR_LIPOPROTEIN"/>
    <property type="match status" value="1"/>
</dbReference>
<name>A0ABV8PG09_9SPHI</name>
<keyword evidence="1" id="KW-0812">Transmembrane</keyword>
<accession>A0ABV8PG09</accession>
<dbReference type="Pfam" id="PF14257">
    <property type="entry name" value="DUF4349"/>
    <property type="match status" value="1"/>
</dbReference>
<dbReference type="Proteomes" id="UP001595789">
    <property type="component" value="Unassembled WGS sequence"/>
</dbReference>
<evidence type="ECO:0000259" key="2">
    <source>
        <dbReference type="Pfam" id="PF14257"/>
    </source>
</evidence>
<evidence type="ECO:0000313" key="4">
    <source>
        <dbReference type="Proteomes" id="UP001595789"/>
    </source>
</evidence>
<gene>
    <name evidence="3" type="ORF">ACFOWA_19005</name>
</gene>
<proteinExistence type="predicted"/>
<sequence>MKRNIIAIAIIVTMFGCQNAERKAESADAMSIDELNKEGIDTATSKIIKTADMRFRVKDVQHTKERLSETIKAQGGTVAEFSIQSNIQETDKIKQSTDSLKEITSYRTEGYLVAKVPSEKLDEFTNTISKMAVFVNSSSMKMDDQSIAYLANKMKARNRVAASKQIGKISSKKVENVETSIALNDDYVDRKIDNMSIDSKVRFSTITLNFYQDNKVKTMIVANDNLYDYRPAFANRLWLSITNGWTIFKEIILALTNLWMIFAIGIGMFFTIRYFVRKNKSAIELATKNLANQRQ</sequence>
<evidence type="ECO:0000256" key="1">
    <source>
        <dbReference type="SAM" id="Phobius"/>
    </source>
</evidence>
<feature type="transmembrane region" description="Helical" evidence="1">
    <location>
        <begin position="258"/>
        <end position="276"/>
    </location>
</feature>